<keyword evidence="3" id="KW-1185">Reference proteome</keyword>
<name>A0ABD0K9D7_9CAEN</name>
<dbReference type="EMBL" id="JACVVK020000223">
    <property type="protein sequence ID" value="KAK7483665.1"/>
    <property type="molecule type" value="Genomic_DNA"/>
</dbReference>
<proteinExistence type="predicted"/>
<reference evidence="2 3" key="1">
    <citation type="journal article" date="2023" name="Sci. Data">
        <title>Genome assembly of the Korean intertidal mud-creeper Batillaria attramentaria.</title>
        <authorList>
            <person name="Patra A.K."/>
            <person name="Ho P.T."/>
            <person name="Jun S."/>
            <person name="Lee S.J."/>
            <person name="Kim Y."/>
            <person name="Won Y.J."/>
        </authorList>
    </citation>
    <scope>NUCLEOTIDE SEQUENCE [LARGE SCALE GENOMIC DNA]</scope>
    <source>
        <strain evidence="2">Wonlab-2016</strain>
    </source>
</reference>
<accession>A0ABD0K9D7</accession>
<evidence type="ECO:0000313" key="2">
    <source>
        <dbReference type="EMBL" id="KAK7483665.1"/>
    </source>
</evidence>
<feature type="region of interest" description="Disordered" evidence="1">
    <location>
        <begin position="1"/>
        <end position="96"/>
    </location>
</feature>
<organism evidence="2 3">
    <name type="scientific">Batillaria attramentaria</name>
    <dbReference type="NCBI Taxonomy" id="370345"/>
    <lineage>
        <taxon>Eukaryota</taxon>
        <taxon>Metazoa</taxon>
        <taxon>Spiralia</taxon>
        <taxon>Lophotrochozoa</taxon>
        <taxon>Mollusca</taxon>
        <taxon>Gastropoda</taxon>
        <taxon>Caenogastropoda</taxon>
        <taxon>Sorbeoconcha</taxon>
        <taxon>Cerithioidea</taxon>
        <taxon>Batillariidae</taxon>
        <taxon>Batillaria</taxon>
    </lineage>
</organism>
<evidence type="ECO:0000256" key="1">
    <source>
        <dbReference type="SAM" id="MobiDB-lite"/>
    </source>
</evidence>
<evidence type="ECO:0000313" key="3">
    <source>
        <dbReference type="Proteomes" id="UP001519460"/>
    </source>
</evidence>
<comment type="caution">
    <text evidence="2">The sequence shown here is derived from an EMBL/GenBank/DDBJ whole genome shotgun (WGS) entry which is preliminary data.</text>
</comment>
<feature type="compositionally biased region" description="Polar residues" evidence="1">
    <location>
        <begin position="15"/>
        <end position="31"/>
    </location>
</feature>
<dbReference type="Proteomes" id="UP001519460">
    <property type="component" value="Unassembled WGS sequence"/>
</dbReference>
<sequence>METDVGPSSSREHSTQSLTVTGNSTSSQTGHSKNEDRGGTKRSTTDSEPGRTVSSGSRAGKSLGSGALSSQKSASTSDVGRSCGHPGRDRDSSKCPACAHPSDYNDFWLPEFRQFPSMPVRKNLWTIKEEEKKQRASMPVTPLYNPLRNARLRNSVHVKLIDGSSRPPHIACACPACRIIKDAPKVKAISREIARATKEAQAKAKRKAEVTRVEMVDKGPRLGLVLYDKFKPWQRLRVDGCVNPRPLARRLPESVMPETVATFWSSRMHMPGKVIHSQNNQYGKRTRPHQTPERGQTFVLPELRWTGGNMLTAVPVSNNPPLE</sequence>
<protein>
    <submittedName>
        <fullName evidence="2">Uncharacterized protein</fullName>
    </submittedName>
</protein>
<feature type="compositionally biased region" description="Basic and acidic residues" evidence="1">
    <location>
        <begin position="32"/>
        <end position="49"/>
    </location>
</feature>
<feature type="compositionally biased region" description="Low complexity" evidence="1">
    <location>
        <begin position="54"/>
        <end position="77"/>
    </location>
</feature>
<dbReference type="AlphaFoldDB" id="A0ABD0K9D7"/>
<gene>
    <name evidence="2" type="ORF">BaRGS_00025098</name>
</gene>